<dbReference type="GO" id="GO:0008270">
    <property type="term" value="F:zinc ion binding"/>
    <property type="evidence" value="ECO:0007669"/>
    <property type="project" value="UniProtKB-KW"/>
</dbReference>
<evidence type="ECO:0000256" key="13">
    <source>
        <dbReference type="RuleBase" id="RU366025"/>
    </source>
</evidence>
<feature type="compositionally biased region" description="Polar residues" evidence="14">
    <location>
        <begin position="835"/>
        <end position="852"/>
    </location>
</feature>
<evidence type="ECO:0000256" key="2">
    <source>
        <dbReference type="ARBA" id="ARBA00004300"/>
    </source>
</evidence>
<dbReference type="GO" id="GO:0048471">
    <property type="term" value="C:perinuclear region of cytoplasm"/>
    <property type="evidence" value="ECO:0007669"/>
    <property type="project" value="UniProtKB-SubCell"/>
</dbReference>
<reference evidence="19" key="1">
    <citation type="submission" date="2025-08" db="UniProtKB">
        <authorList>
            <consortium name="RefSeq"/>
        </authorList>
    </citation>
    <scope>IDENTIFICATION</scope>
</reference>
<dbReference type="GeneID" id="100899416"/>
<dbReference type="SMART" id="SM00290">
    <property type="entry name" value="ZnF_UBP"/>
    <property type="match status" value="1"/>
</dbReference>
<dbReference type="PROSITE" id="PS50271">
    <property type="entry name" value="ZF_UBP"/>
    <property type="match status" value="1"/>
</dbReference>
<dbReference type="SUPFAM" id="SSF54001">
    <property type="entry name" value="Cysteine proteinases"/>
    <property type="match status" value="1"/>
</dbReference>
<keyword evidence="13" id="KW-0645">Protease</keyword>
<dbReference type="InterPro" id="IPR018200">
    <property type="entry name" value="USP_CS"/>
</dbReference>
<dbReference type="Gene3D" id="3.30.40.10">
    <property type="entry name" value="Zinc/RING finger domain, C3HC4 (zinc finger)"/>
    <property type="match status" value="1"/>
</dbReference>
<dbReference type="GO" id="GO:0005813">
    <property type="term" value="C:centrosome"/>
    <property type="evidence" value="ECO:0007669"/>
    <property type="project" value="UniProtKB-SubCell"/>
</dbReference>
<dbReference type="CDD" id="cd02674">
    <property type="entry name" value="Peptidase_C19R"/>
    <property type="match status" value="1"/>
</dbReference>
<dbReference type="PROSITE" id="PS50235">
    <property type="entry name" value="USP_3"/>
    <property type="match status" value="1"/>
</dbReference>
<keyword evidence="13" id="KW-0788">Thiol protease</keyword>
<comment type="similarity">
    <text evidence="4">Belongs to the peptidase C19 family. USP20/USP33 subfamily.</text>
</comment>
<keyword evidence="5" id="KW-0963">Cytoplasm</keyword>
<dbReference type="Pfam" id="PF02148">
    <property type="entry name" value="zf-UBP"/>
    <property type="match status" value="1"/>
</dbReference>
<feature type="compositionally biased region" description="Basic and acidic residues" evidence="14">
    <location>
        <begin position="748"/>
        <end position="770"/>
    </location>
</feature>
<keyword evidence="18" id="KW-1185">Reference proteome</keyword>
<keyword evidence="8" id="KW-0677">Repeat</keyword>
<dbReference type="InterPro" id="IPR038765">
    <property type="entry name" value="Papain-like_cys_pep_sf"/>
</dbReference>
<evidence type="ECO:0000256" key="10">
    <source>
        <dbReference type="ARBA" id="ARBA00022833"/>
    </source>
</evidence>
<dbReference type="SUPFAM" id="SSF143791">
    <property type="entry name" value="DUSP-like"/>
    <property type="match status" value="1"/>
</dbReference>
<dbReference type="GO" id="GO:0004843">
    <property type="term" value="F:cysteine-type deubiquitinase activity"/>
    <property type="evidence" value="ECO:0007669"/>
    <property type="project" value="UniProtKB-UniRule"/>
</dbReference>
<feature type="domain" description="USP" evidence="15">
    <location>
        <begin position="121"/>
        <end position="575"/>
    </location>
</feature>
<keyword evidence="10" id="KW-0862">Zinc</keyword>
<feature type="compositionally biased region" description="Acidic residues" evidence="14">
    <location>
        <begin position="771"/>
        <end position="786"/>
    </location>
</feature>
<evidence type="ECO:0000259" key="15">
    <source>
        <dbReference type="PROSITE" id="PS50235"/>
    </source>
</evidence>
<evidence type="ECO:0000256" key="8">
    <source>
        <dbReference type="ARBA" id="ARBA00022737"/>
    </source>
</evidence>
<evidence type="ECO:0000313" key="19">
    <source>
        <dbReference type="RefSeq" id="XP_028967292.1"/>
    </source>
</evidence>
<accession>A0AAJ7WHR3</accession>
<keyword evidence="7" id="KW-0479">Metal-binding</keyword>
<evidence type="ECO:0000256" key="6">
    <source>
        <dbReference type="ARBA" id="ARBA00022583"/>
    </source>
</evidence>
<keyword evidence="13 19" id="KW-0378">Hydrolase</keyword>
<name>A0AAJ7WHR3_9ACAR</name>
<comment type="catalytic activity">
    <reaction evidence="1 13">
        <text>Thiol-dependent hydrolysis of ester, thioester, amide, peptide and isopeptide bonds formed by the C-terminal Gly of ubiquitin (a 76-residue protein attached to proteins as an intracellular targeting signal).</text>
        <dbReference type="EC" id="3.4.19.12"/>
    </reaction>
</comment>
<feature type="region of interest" description="Disordered" evidence="14">
    <location>
        <begin position="229"/>
        <end position="301"/>
    </location>
</feature>
<protein>
    <recommendedName>
        <fullName evidence="13">Ubiquitin carboxyl-terminal hydrolase</fullName>
        <ecNumber evidence="13">3.4.19.12</ecNumber>
    </recommendedName>
</protein>
<feature type="region of interest" description="Disordered" evidence="14">
    <location>
        <begin position="818"/>
        <end position="879"/>
    </location>
</feature>
<dbReference type="SMART" id="SM00695">
    <property type="entry name" value="DUSP"/>
    <property type="match status" value="1"/>
</dbReference>
<dbReference type="RefSeq" id="XP_028967292.1">
    <property type="nucleotide sequence ID" value="XM_029111459.1"/>
</dbReference>
<evidence type="ECO:0000256" key="3">
    <source>
        <dbReference type="ARBA" id="ARBA00004556"/>
    </source>
</evidence>
<dbReference type="InterPro" id="IPR001394">
    <property type="entry name" value="Peptidase_C19_UCH"/>
</dbReference>
<dbReference type="PANTHER" id="PTHR21646">
    <property type="entry name" value="UBIQUITIN CARBOXYL-TERMINAL HYDROLASE"/>
    <property type="match status" value="1"/>
</dbReference>
<dbReference type="Pfam" id="PF06337">
    <property type="entry name" value="DUSP"/>
    <property type="match status" value="1"/>
</dbReference>
<dbReference type="InterPro" id="IPR050185">
    <property type="entry name" value="Ub_carboxyl-term_hydrolase"/>
</dbReference>
<dbReference type="AlphaFoldDB" id="A0AAJ7WHR3"/>
<evidence type="ECO:0000259" key="16">
    <source>
        <dbReference type="PROSITE" id="PS50271"/>
    </source>
</evidence>
<dbReference type="InterPro" id="IPR013083">
    <property type="entry name" value="Znf_RING/FYVE/PHD"/>
</dbReference>
<dbReference type="PANTHER" id="PTHR21646:SF86">
    <property type="entry name" value="UBIQUITIN CARBOXYL-TERMINAL HYDROLASE"/>
    <property type="match status" value="1"/>
</dbReference>
<dbReference type="InterPro" id="IPR001607">
    <property type="entry name" value="Znf_UBP"/>
</dbReference>
<evidence type="ECO:0000259" key="17">
    <source>
        <dbReference type="PROSITE" id="PS51283"/>
    </source>
</evidence>
<dbReference type="InterPro" id="IPR006615">
    <property type="entry name" value="Pept_C19_DUSP"/>
</dbReference>
<proteinExistence type="inferred from homology"/>
<feature type="compositionally biased region" description="Basic and acidic residues" evidence="14">
    <location>
        <begin position="288"/>
        <end position="301"/>
    </location>
</feature>
<dbReference type="GO" id="GO:0006508">
    <property type="term" value="P:proteolysis"/>
    <property type="evidence" value="ECO:0007669"/>
    <property type="project" value="UniProtKB-KW"/>
</dbReference>
<dbReference type="GO" id="GO:0006897">
    <property type="term" value="P:endocytosis"/>
    <property type="evidence" value="ECO:0007669"/>
    <property type="project" value="UniProtKB-KW"/>
</dbReference>
<dbReference type="Gene3D" id="3.30.2230.10">
    <property type="entry name" value="DUSP-like"/>
    <property type="match status" value="1"/>
</dbReference>
<keyword evidence="6" id="KW-0254">Endocytosis</keyword>
<evidence type="ECO:0000313" key="18">
    <source>
        <dbReference type="Proteomes" id="UP000694867"/>
    </source>
</evidence>
<organism evidence="18 19">
    <name type="scientific">Galendromus occidentalis</name>
    <name type="common">western predatory mite</name>
    <dbReference type="NCBI Taxonomy" id="34638"/>
    <lineage>
        <taxon>Eukaryota</taxon>
        <taxon>Metazoa</taxon>
        <taxon>Ecdysozoa</taxon>
        <taxon>Arthropoda</taxon>
        <taxon>Chelicerata</taxon>
        <taxon>Arachnida</taxon>
        <taxon>Acari</taxon>
        <taxon>Parasitiformes</taxon>
        <taxon>Mesostigmata</taxon>
        <taxon>Gamasina</taxon>
        <taxon>Phytoseioidea</taxon>
        <taxon>Phytoseiidae</taxon>
        <taxon>Typhlodrominae</taxon>
        <taxon>Galendromus</taxon>
    </lineage>
</organism>
<dbReference type="Proteomes" id="UP000694867">
    <property type="component" value="Unplaced"/>
</dbReference>
<evidence type="ECO:0000256" key="1">
    <source>
        <dbReference type="ARBA" id="ARBA00000707"/>
    </source>
</evidence>
<dbReference type="PROSITE" id="PS00972">
    <property type="entry name" value="USP_1"/>
    <property type="match status" value="1"/>
</dbReference>
<keyword evidence="9 12" id="KW-0863">Zinc-finger</keyword>
<dbReference type="InterPro" id="IPR035927">
    <property type="entry name" value="DUSP-like_sf"/>
</dbReference>
<dbReference type="Gene3D" id="3.90.70.10">
    <property type="entry name" value="Cysteine proteinases"/>
    <property type="match status" value="1"/>
</dbReference>
<dbReference type="PROSITE" id="PS00973">
    <property type="entry name" value="USP_2"/>
    <property type="match status" value="1"/>
</dbReference>
<feature type="region of interest" description="Disordered" evidence="14">
    <location>
        <begin position="720"/>
        <end position="787"/>
    </location>
</feature>
<evidence type="ECO:0000256" key="9">
    <source>
        <dbReference type="ARBA" id="ARBA00022771"/>
    </source>
</evidence>
<keyword evidence="13" id="KW-0833">Ubl conjugation pathway</keyword>
<feature type="domain" description="UBP-type" evidence="16">
    <location>
        <begin position="4"/>
        <end position="113"/>
    </location>
</feature>
<dbReference type="GO" id="GO:0016579">
    <property type="term" value="P:protein deubiquitination"/>
    <property type="evidence" value="ECO:0007669"/>
    <property type="project" value="InterPro"/>
</dbReference>
<feature type="compositionally biased region" description="Basic and acidic residues" evidence="14">
    <location>
        <begin position="854"/>
        <end position="866"/>
    </location>
</feature>
<evidence type="ECO:0000256" key="7">
    <source>
        <dbReference type="ARBA" id="ARBA00022723"/>
    </source>
</evidence>
<comment type="subcellular location">
    <subcellularLocation>
        <location evidence="2">Cytoplasm</location>
        <location evidence="2">Cytoskeleton</location>
        <location evidence="2">Microtubule organizing center</location>
        <location evidence="2">Centrosome</location>
    </subcellularLocation>
    <subcellularLocation>
        <location evidence="3">Cytoplasm</location>
        <location evidence="3">Perinuclear region</location>
    </subcellularLocation>
</comment>
<dbReference type="KEGG" id="goe:100899416"/>
<feature type="domain" description="DUSP" evidence="17">
    <location>
        <begin position="577"/>
        <end position="674"/>
    </location>
</feature>
<dbReference type="Pfam" id="PF00443">
    <property type="entry name" value="UCH"/>
    <property type="match status" value="1"/>
</dbReference>
<evidence type="ECO:0000256" key="5">
    <source>
        <dbReference type="ARBA" id="ARBA00022490"/>
    </source>
</evidence>
<keyword evidence="11" id="KW-0206">Cytoskeleton</keyword>
<dbReference type="PROSITE" id="PS51283">
    <property type="entry name" value="DUSP"/>
    <property type="match status" value="1"/>
</dbReference>
<evidence type="ECO:0000256" key="11">
    <source>
        <dbReference type="ARBA" id="ARBA00023212"/>
    </source>
</evidence>
<dbReference type="EC" id="3.4.19.12" evidence="13"/>
<evidence type="ECO:0000256" key="4">
    <source>
        <dbReference type="ARBA" id="ARBA00008269"/>
    </source>
</evidence>
<dbReference type="SUPFAM" id="SSF57850">
    <property type="entry name" value="RING/U-box"/>
    <property type="match status" value="1"/>
</dbReference>
<sequence>MTKSSCPHVITMGDWSHEEICNRSIAYSCEACGEREAGLWCCLYRECGYVGCGRKKADHSDKTLTPKSEHSLMINLKTFRTWCHTCECEVFPENNVPPLRRAPPNVAHSAGVADERPLGLAGLQNLGNTCYMNAALQALSNCTQLTEYFLNTPNLPLRNNGRGANLAMSYSKMILQMWHEKRPPYVVPSGVAYGIKSVCPVFRGATQQDAQEFLRCFLDQLHDELKKEFFPKKEQDEDEEGAEEHHRANEEEEDEDMASYDAEVAANSNNPDNNEDLYETCDSGLSSEKSEASEKTADNHRSLETSLGSLLIGELQKVISSTVPGGDLKRPTPSYRSIISDVFDGRILSSVQCFTCETVSSTKEVFQDLSLPIPSRYHLNRLHHGPSYADLTASSTSLNSLASSQGQQGWMDWLLGWLYSWVWGPSVSLTDCLAAFFSADELKGDNMYSCGKCNKLRNGVKYSKLMELPEVLCIHLKRFRHELMFSTKISNYVQFPLEGLDMTPFTHPHARDKVTTYELTAVICHHGTAGMGHYICYAMNDCDGQWYEYDDVYVTQVDASTVANCEAYVLFYRKYSEEMLKRRLHTADLVDRSQCEHGGGPSFYISRRWVNRFNTFAEPGPIDNEDFVCCHGKLDPLMANRVTQDDFVLFSQSVWEYLRETFRGGPALTSIEPCSACLEKRRAFIGKKLAEIAAGDVPLISGGFAPPEMRFEQQQFLQNPVHQQPPTQQARQQDQEQKNQESQSANHRPADHQDEKTNCSQEPRIKPRAEEENEEEETMKDDDEVLTIESPAIQTDDDIFDKMASDRVAKLTMTVIDENNDIDTETDSAFCSPLDSVTSQDYVPIGPTNQKQAPAERKRASKESRSQKSRRNRREKNSY</sequence>
<dbReference type="InterPro" id="IPR028889">
    <property type="entry name" value="USP"/>
</dbReference>
<evidence type="ECO:0000256" key="14">
    <source>
        <dbReference type="SAM" id="MobiDB-lite"/>
    </source>
</evidence>
<evidence type="ECO:0000256" key="12">
    <source>
        <dbReference type="PROSITE-ProRule" id="PRU00502"/>
    </source>
</evidence>
<gene>
    <name evidence="19" type="primary">LOC100899416</name>
</gene>
<feature type="compositionally biased region" description="Basic residues" evidence="14">
    <location>
        <begin position="867"/>
        <end position="879"/>
    </location>
</feature>